<reference evidence="3 4" key="1">
    <citation type="submission" date="2018-11" db="EMBL/GenBank/DDBJ databases">
        <authorList>
            <consortium name="Pathogen Informatics"/>
        </authorList>
    </citation>
    <scope>NUCLEOTIDE SEQUENCE [LARGE SCALE GENOMIC DNA]</scope>
</reference>
<reference evidence="5" key="2">
    <citation type="submission" date="2019-09" db="UniProtKB">
        <authorList>
            <consortium name="WormBaseParasite"/>
        </authorList>
    </citation>
    <scope>IDENTIFICATION</scope>
</reference>
<feature type="transmembrane region" description="Helical" evidence="1">
    <location>
        <begin position="622"/>
        <end position="646"/>
    </location>
</feature>
<evidence type="ECO:0000313" key="4">
    <source>
        <dbReference type="Proteomes" id="UP000050761"/>
    </source>
</evidence>
<dbReference type="EMBL" id="UZAH01029975">
    <property type="protein sequence ID" value="VDP08696.1"/>
    <property type="molecule type" value="Genomic_DNA"/>
</dbReference>
<dbReference type="Gene3D" id="2.60.40.3770">
    <property type="match status" value="1"/>
</dbReference>
<feature type="domain" description="Phlebovirus glycoprotein G2 fusion" evidence="2">
    <location>
        <begin position="235"/>
        <end position="447"/>
    </location>
</feature>
<dbReference type="WBParaSite" id="HPBE_0001737101-mRNA-1">
    <property type="protein sequence ID" value="HPBE_0001737101-mRNA-1"/>
    <property type="gene ID" value="HPBE_0001737101"/>
</dbReference>
<feature type="transmembrane region" description="Helical" evidence="1">
    <location>
        <begin position="196"/>
        <end position="221"/>
    </location>
</feature>
<feature type="transmembrane region" description="Helical" evidence="1">
    <location>
        <begin position="158"/>
        <end position="184"/>
    </location>
</feature>
<accession>A0A183G6N3</accession>
<dbReference type="AlphaFoldDB" id="A0A183G6N3"/>
<keyword evidence="1" id="KW-0812">Transmembrane</keyword>
<sequence>MPSAIPYNLRKRKQNNYAEDYETNANGSRASTTHLSMTWILTLLLLLTPFPVTSSDPPRSHQLLCVDGGAQLIQTVNNNSYDVCAEDYCVSFPTPRTVEVVKFPPQTTLHDYTVKWKITNEHQIDIIETTCKATPFCPNIDCIFCVAKITNPECWPRAAIIGFGLALYVTLLICYVFFAVPIVLGTPMVNFARLVGLLAILIVKTMVTLVTRLYNALLHIFARTRHRRRRRIWSDSVNRSTLLPELRNANHFPGVTGCVESCGGPGCDCFYPSSGCLFYRIYLVPDNDDIYEFYKCTRWKENAQLLVTIASNRANSKTFLIQALPNQPESISWLTITLSSVGLPPTPVLANTFITDGNQTAFAPPHYNPPLVCSTSQDAQNLTCEVIEDCICTPAEVKMKCHCKNVNLRSYIRTTDSRLPLLRPNVELRTIQNRLVARIPQLPTAEIILRIRGTFQTSAVVSDAICTIENTHCQGCYNCAKGALAEVNCKSSSSKEEAEIRYNENFFTIPCTSNGTSSKIRLFADRARFHAKCTVQCGKTHTNFEITGILHYTGSIDLALRRIINGESEIFSEINIPDFGHMMDVFFQWTATLWLTVAAVAAILLLTYFCISSTIPSSLIRLIFRLLLTVGCLTVRFCTVVTYTPLRLFFRLRQNHNSHHSKPEEKQLKPHYEQHNCTIRLLLYQLTAQLSTHSTHIFGLTSWNPFQNGFLLRLGKTPSARAQRKTPIFGTCAGSTIESHGSTKAKRI</sequence>
<dbReference type="OrthoDB" id="5875705at2759"/>
<name>A0A183G6N3_HELPZ</name>
<dbReference type="InterPro" id="IPR009878">
    <property type="entry name" value="Phlebovirus_G2_fusion"/>
</dbReference>
<keyword evidence="1" id="KW-0472">Membrane</keyword>
<keyword evidence="1" id="KW-1133">Transmembrane helix</keyword>
<evidence type="ECO:0000259" key="2">
    <source>
        <dbReference type="Pfam" id="PF07245"/>
    </source>
</evidence>
<protein>
    <submittedName>
        <fullName evidence="5">Phlebovirus_G2 domain-containing protein</fullName>
    </submittedName>
</protein>
<feature type="transmembrane region" description="Helical" evidence="1">
    <location>
        <begin position="591"/>
        <end position="616"/>
    </location>
</feature>
<dbReference type="Proteomes" id="UP000050761">
    <property type="component" value="Unassembled WGS sequence"/>
</dbReference>
<evidence type="ECO:0000313" key="3">
    <source>
        <dbReference type="EMBL" id="VDP08696.1"/>
    </source>
</evidence>
<keyword evidence="4" id="KW-1185">Reference proteome</keyword>
<proteinExistence type="predicted"/>
<organism evidence="4 5">
    <name type="scientific">Heligmosomoides polygyrus</name>
    <name type="common">Parasitic roundworm</name>
    <dbReference type="NCBI Taxonomy" id="6339"/>
    <lineage>
        <taxon>Eukaryota</taxon>
        <taxon>Metazoa</taxon>
        <taxon>Ecdysozoa</taxon>
        <taxon>Nematoda</taxon>
        <taxon>Chromadorea</taxon>
        <taxon>Rhabditida</taxon>
        <taxon>Rhabditina</taxon>
        <taxon>Rhabditomorpha</taxon>
        <taxon>Strongyloidea</taxon>
        <taxon>Heligmosomidae</taxon>
        <taxon>Heligmosomoides</taxon>
    </lineage>
</organism>
<gene>
    <name evidence="3" type="ORF">HPBE_LOCUS17370</name>
</gene>
<accession>A0A3P8ENH9</accession>
<dbReference type="Pfam" id="PF07245">
    <property type="entry name" value="Phlebovirus_G2"/>
    <property type="match status" value="1"/>
</dbReference>
<evidence type="ECO:0000256" key="1">
    <source>
        <dbReference type="SAM" id="Phobius"/>
    </source>
</evidence>
<evidence type="ECO:0000313" key="5">
    <source>
        <dbReference type="WBParaSite" id="HPBE_0001737101-mRNA-1"/>
    </source>
</evidence>